<accession>A0AB34Z3P3</accession>
<protein>
    <submittedName>
        <fullName evidence="1">Uncharacterized protein</fullName>
    </submittedName>
</protein>
<dbReference type="AlphaFoldDB" id="A0AB34Z3P3"/>
<proteinExistence type="predicted"/>
<reference evidence="1 2" key="1">
    <citation type="submission" date="2020-08" db="EMBL/GenBank/DDBJ databases">
        <title>Genomic Encyclopedia of Type Strains, Phase IV (KMG-IV): sequencing the most valuable type-strain genomes for metagenomic binning, comparative biology and taxonomic classification.</title>
        <authorList>
            <person name="Goeker M."/>
        </authorList>
    </citation>
    <scope>NUCLEOTIDE SEQUENCE [LARGE SCALE GENOMIC DNA]</scope>
    <source>
        <strain evidence="1 2">DSM 10508</strain>
    </source>
</reference>
<comment type="caution">
    <text evidence="1">The sequence shown here is derived from an EMBL/GenBank/DDBJ whole genome shotgun (WGS) entry which is preliminary data.</text>
</comment>
<name>A0AB34Z3P3_BORAF</name>
<sequence length="41" mass="4684">MNLNEIIIPLSLMSIRNNEKLDSIAETLKKLPSKNLQAYII</sequence>
<gene>
    <name evidence="1" type="ORF">HNP63_001109</name>
</gene>
<evidence type="ECO:0000313" key="1">
    <source>
        <dbReference type="EMBL" id="MBB5141688.1"/>
    </source>
</evidence>
<evidence type="ECO:0000313" key="2">
    <source>
        <dbReference type="Proteomes" id="UP000529652"/>
    </source>
</evidence>
<dbReference type="EMBL" id="JACHGM010000008">
    <property type="protein sequence ID" value="MBB5141688.1"/>
    <property type="molecule type" value="Genomic_DNA"/>
</dbReference>
<organism evidence="1 2">
    <name type="scientific">Borreliella afzelii</name>
    <name type="common">Borrelia afzelii</name>
    <dbReference type="NCBI Taxonomy" id="29518"/>
    <lineage>
        <taxon>Bacteria</taxon>
        <taxon>Pseudomonadati</taxon>
        <taxon>Spirochaetota</taxon>
        <taxon>Spirochaetia</taxon>
        <taxon>Spirochaetales</taxon>
        <taxon>Borreliaceae</taxon>
        <taxon>Borreliella</taxon>
    </lineage>
</organism>
<dbReference type="Proteomes" id="UP000529652">
    <property type="component" value="Unassembled WGS sequence"/>
</dbReference>
<dbReference type="RefSeq" id="WP_419253643.1">
    <property type="nucleotide sequence ID" value="NZ_CAXOVT010000008.1"/>
</dbReference>